<dbReference type="AlphaFoldDB" id="A0A072P1E8"/>
<feature type="domain" description="Enoyl reductase (ER)" evidence="7">
    <location>
        <begin position="8"/>
        <end position="296"/>
    </location>
</feature>
<dbReference type="GeneID" id="25285907"/>
<dbReference type="GO" id="GO:0034079">
    <property type="term" value="P:butanediol biosynthetic process"/>
    <property type="evidence" value="ECO:0007669"/>
    <property type="project" value="TreeGrafter"/>
</dbReference>
<dbReference type="VEuPathDB" id="FungiDB:A1O9_11006"/>
<feature type="region of interest" description="Disordered" evidence="6">
    <location>
        <begin position="332"/>
        <end position="357"/>
    </location>
</feature>
<evidence type="ECO:0000256" key="2">
    <source>
        <dbReference type="ARBA" id="ARBA00008072"/>
    </source>
</evidence>
<comment type="caution">
    <text evidence="8">The sequence shown here is derived from an EMBL/GenBank/DDBJ whole genome shotgun (WGS) entry which is preliminary data.</text>
</comment>
<keyword evidence="5" id="KW-0560">Oxidoreductase</keyword>
<dbReference type="SUPFAM" id="SSF51735">
    <property type="entry name" value="NAD(P)-binding Rossmann-fold domains"/>
    <property type="match status" value="1"/>
</dbReference>
<dbReference type="GO" id="GO:0046872">
    <property type="term" value="F:metal ion binding"/>
    <property type="evidence" value="ECO:0007669"/>
    <property type="project" value="UniProtKB-KW"/>
</dbReference>
<dbReference type="OrthoDB" id="3941538at2759"/>
<dbReference type="Pfam" id="PF00107">
    <property type="entry name" value="ADH_zinc_N"/>
    <property type="match status" value="1"/>
</dbReference>
<dbReference type="SMART" id="SM00829">
    <property type="entry name" value="PKS_ER"/>
    <property type="match status" value="1"/>
</dbReference>
<dbReference type="STRING" id="1182545.A0A072P1E8"/>
<dbReference type="HOGENOM" id="CLU_026673_11_0_1"/>
<evidence type="ECO:0000259" key="7">
    <source>
        <dbReference type="SMART" id="SM00829"/>
    </source>
</evidence>
<dbReference type="InterPro" id="IPR013154">
    <property type="entry name" value="ADH-like_N"/>
</dbReference>
<reference evidence="8 9" key="1">
    <citation type="submission" date="2013-03" db="EMBL/GenBank/DDBJ databases">
        <title>The Genome Sequence of Exophiala aquamarina CBS 119918.</title>
        <authorList>
            <consortium name="The Broad Institute Genomics Platform"/>
            <person name="Cuomo C."/>
            <person name="de Hoog S."/>
            <person name="Gorbushina A."/>
            <person name="Walker B."/>
            <person name="Young S.K."/>
            <person name="Zeng Q."/>
            <person name="Gargeya S."/>
            <person name="Fitzgerald M."/>
            <person name="Haas B."/>
            <person name="Abouelleil A."/>
            <person name="Allen A.W."/>
            <person name="Alvarado L."/>
            <person name="Arachchi H.M."/>
            <person name="Berlin A.M."/>
            <person name="Chapman S.B."/>
            <person name="Gainer-Dewar J."/>
            <person name="Goldberg J."/>
            <person name="Griggs A."/>
            <person name="Gujja S."/>
            <person name="Hansen M."/>
            <person name="Howarth C."/>
            <person name="Imamovic A."/>
            <person name="Ireland A."/>
            <person name="Larimer J."/>
            <person name="McCowan C."/>
            <person name="Murphy C."/>
            <person name="Pearson M."/>
            <person name="Poon T.W."/>
            <person name="Priest M."/>
            <person name="Roberts A."/>
            <person name="Saif S."/>
            <person name="Shea T."/>
            <person name="Sisk P."/>
            <person name="Sykes S."/>
            <person name="Wortman J."/>
            <person name="Nusbaum C."/>
            <person name="Birren B."/>
        </authorList>
    </citation>
    <scope>NUCLEOTIDE SEQUENCE [LARGE SCALE GENOMIC DNA]</scope>
    <source>
        <strain evidence="8 9">CBS 119918</strain>
    </source>
</reference>
<gene>
    <name evidence="8" type="ORF">A1O9_11006</name>
</gene>
<evidence type="ECO:0000256" key="1">
    <source>
        <dbReference type="ARBA" id="ARBA00001947"/>
    </source>
</evidence>
<keyword evidence="3" id="KW-0479">Metal-binding</keyword>
<evidence type="ECO:0000256" key="4">
    <source>
        <dbReference type="ARBA" id="ARBA00022833"/>
    </source>
</evidence>
<dbReference type="Gene3D" id="3.40.50.720">
    <property type="entry name" value="NAD(P)-binding Rossmann-like Domain"/>
    <property type="match status" value="1"/>
</dbReference>
<evidence type="ECO:0000256" key="5">
    <source>
        <dbReference type="ARBA" id="ARBA00023002"/>
    </source>
</evidence>
<keyword evidence="4" id="KW-0862">Zinc</keyword>
<dbReference type="SUPFAM" id="SSF50129">
    <property type="entry name" value="GroES-like"/>
    <property type="match status" value="1"/>
</dbReference>
<dbReference type="GO" id="GO:0005737">
    <property type="term" value="C:cytoplasm"/>
    <property type="evidence" value="ECO:0007669"/>
    <property type="project" value="TreeGrafter"/>
</dbReference>
<dbReference type="InterPro" id="IPR036291">
    <property type="entry name" value="NAD(P)-bd_dom_sf"/>
</dbReference>
<comment type="cofactor">
    <cofactor evidence="1">
        <name>Zn(2+)</name>
        <dbReference type="ChEBI" id="CHEBI:29105"/>
    </cofactor>
</comment>
<protein>
    <recommendedName>
        <fullName evidence="7">Enoyl reductase (ER) domain-containing protein</fullName>
    </recommendedName>
</protein>
<dbReference type="Gene3D" id="3.90.180.10">
    <property type="entry name" value="Medium-chain alcohol dehydrogenases, catalytic domain"/>
    <property type="match status" value="1"/>
</dbReference>
<dbReference type="InterPro" id="IPR011032">
    <property type="entry name" value="GroES-like_sf"/>
</dbReference>
<keyword evidence="9" id="KW-1185">Reference proteome</keyword>
<evidence type="ECO:0000256" key="6">
    <source>
        <dbReference type="SAM" id="MobiDB-lite"/>
    </source>
</evidence>
<dbReference type="Proteomes" id="UP000027920">
    <property type="component" value="Unassembled WGS sequence"/>
</dbReference>
<dbReference type="GO" id="GO:0000721">
    <property type="term" value="F:(R,R)-butanediol dehydrogenase activity"/>
    <property type="evidence" value="ECO:0007669"/>
    <property type="project" value="TreeGrafter"/>
</dbReference>
<dbReference type="PANTHER" id="PTHR43161:SF23">
    <property type="entry name" value="(R,R)-BUTANEDIOL DEHYDROGENASE-RELATED"/>
    <property type="match status" value="1"/>
</dbReference>
<organism evidence="8 9">
    <name type="scientific">Exophiala aquamarina CBS 119918</name>
    <dbReference type="NCBI Taxonomy" id="1182545"/>
    <lineage>
        <taxon>Eukaryota</taxon>
        <taxon>Fungi</taxon>
        <taxon>Dikarya</taxon>
        <taxon>Ascomycota</taxon>
        <taxon>Pezizomycotina</taxon>
        <taxon>Eurotiomycetes</taxon>
        <taxon>Chaetothyriomycetidae</taxon>
        <taxon>Chaetothyriales</taxon>
        <taxon>Herpotrichiellaceae</taxon>
        <taxon>Exophiala</taxon>
    </lineage>
</organism>
<dbReference type="Pfam" id="PF08240">
    <property type="entry name" value="ADH_N"/>
    <property type="match status" value="1"/>
</dbReference>
<name>A0A072P1E8_9EURO</name>
<dbReference type="InterPro" id="IPR020843">
    <property type="entry name" value="ER"/>
</dbReference>
<evidence type="ECO:0000313" key="8">
    <source>
        <dbReference type="EMBL" id="KEF53098.1"/>
    </source>
</evidence>
<sequence>MKALRYHGRGDLRLDEIDEPICGEDQVKLKPEYVGICGTDLNEYLSGPFIIPTSAHPLTGEQLPVTLGHEISATVTEVGSKITDIQKGDKVAVFPLLADNTCGPCQRGLPNCCANFGSIGFSGAGGLSESLVTSRGNVLKLPADVSLEAGALAEPLTVAWHALSRSPFQRGDDALIVGAGPVGLAVIQVLRARGAGKILVSELSPRRQELAQHFGADYILDPTNPDTVQMCKTLCSGEGPALVFDAAGVQSGLDLALAASRTGATIVNIATWKTQPLISSVPFIMGEKNYIGTMVYVKGDFDKVIEAMGSGESSSVDLLTLSLEYKNAGRRSSADTNDYRRNSTGRGHRKWDSEASF</sequence>
<dbReference type="CDD" id="cd08233">
    <property type="entry name" value="butanediol_DH_like"/>
    <property type="match status" value="1"/>
</dbReference>
<evidence type="ECO:0000313" key="9">
    <source>
        <dbReference type="Proteomes" id="UP000027920"/>
    </source>
</evidence>
<dbReference type="PANTHER" id="PTHR43161">
    <property type="entry name" value="SORBITOL DEHYDROGENASE"/>
    <property type="match status" value="1"/>
</dbReference>
<dbReference type="RefSeq" id="XP_013255688.1">
    <property type="nucleotide sequence ID" value="XM_013400234.1"/>
</dbReference>
<dbReference type="EMBL" id="AMGV01000015">
    <property type="protein sequence ID" value="KEF53098.1"/>
    <property type="molecule type" value="Genomic_DNA"/>
</dbReference>
<dbReference type="InterPro" id="IPR013149">
    <property type="entry name" value="ADH-like_C"/>
</dbReference>
<comment type="similarity">
    <text evidence="2">Belongs to the zinc-containing alcohol dehydrogenase family.</text>
</comment>
<proteinExistence type="inferred from homology"/>
<accession>A0A072P1E8</accession>
<evidence type="ECO:0000256" key="3">
    <source>
        <dbReference type="ARBA" id="ARBA00022723"/>
    </source>
</evidence>